<dbReference type="AlphaFoldDB" id="A0A6J4I5M3"/>
<feature type="non-terminal residue" evidence="2">
    <location>
        <position position="312"/>
    </location>
</feature>
<evidence type="ECO:0000313" key="2">
    <source>
        <dbReference type="EMBL" id="CAA9241777.1"/>
    </source>
</evidence>
<feature type="compositionally biased region" description="Gly residues" evidence="1">
    <location>
        <begin position="200"/>
        <end position="214"/>
    </location>
</feature>
<feature type="compositionally biased region" description="Gly residues" evidence="1">
    <location>
        <begin position="269"/>
        <end position="278"/>
    </location>
</feature>
<name>A0A6J4I5M3_9ACTN</name>
<feature type="compositionally biased region" description="Low complexity" evidence="1">
    <location>
        <begin position="140"/>
        <end position="150"/>
    </location>
</feature>
<feature type="compositionally biased region" description="Gly residues" evidence="1">
    <location>
        <begin position="20"/>
        <end position="29"/>
    </location>
</feature>
<feature type="compositionally biased region" description="Basic residues" evidence="1">
    <location>
        <begin position="151"/>
        <end position="176"/>
    </location>
</feature>
<protein>
    <submittedName>
        <fullName evidence="2">Site-specific tyrosine recombinase XerD</fullName>
    </submittedName>
</protein>
<proteinExistence type="predicted"/>
<feature type="non-terminal residue" evidence="2">
    <location>
        <position position="1"/>
    </location>
</feature>
<reference evidence="2" key="1">
    <citation type="submission" date="2020-02" db="EMBL/GenBank/DDBJ databases">
        <authorList>
            <person name="Meier V. D."/>
        </authorList>
    </citation>
    <scope>NUCLEOTIDE SEQUENCE</scope>
    <source>
        <strain evidence="2">AVDCRST_MAG41</strain>
    </source>
</reference>
<feature type="compositionally biased region" description="Low complexity" evidence="1">
    <location>
        <begin position="33"/>
        <end position="51"/>
    </location>
</feature>
<sequence>ETVHTGRAAGGRHRLPGPPGGGAGGGGQHARGVHQGPAAVPAAPVRCGAARGRVRGAGRGVPGRPAGGRRGPPAAVGVLRGPGGGGGARAAPLRRPGRHRPGRRGGRGPAADPAPPAAQGDLGRRRGAAALRRVRRRHPLGAARPGAARGALRHRRADLRGGRAGRGRPGRLRPGRRGGGAAREGRQGARRPGRLVRPPGGRGLPGPGPAGAGRGRARDAAAVPQRPRRPAVPAERLDDPAGRRRARRAGRRGLPAHAASLVRDPPAGRGSGRAGGAGAARPRVGEHHAGLHAGDGGPAARGVRHGAPAGPV</sequence>
<gene>
    <name evidence="2" type="ORF">AVDCRST_MAG41-1428</name>
</gene>
<dbReference type="EMBL" id="CADCTP010000136">
    <property type="protein sequence ID" value="CAA9241777.1"/>
    <property type="molecule type" value="Genomic_DNA"/>
</dbReference>
<evidence type="ECO:0000256" key="1">
    <source>
        <dbReference type="SAM" id="MobiDB-lite"/>
    </source>
</evidence>
<feature type="region of interest" description="Disordered" evidence="1">
    <location>
        <begin position="1"/>
        <end position="312"/>
    </location>
</feature>
<accession>A0A6J4I5M3</accession>
<organism evidence="2">
    <name type="scientific">uncultured Mycobacteriales bacterium</name>
    <dbReference type="NCBI Taxonomy" id="581187"/>
    <lineage>
        <taxon>Bacteria</taxon>
        <taxon>Bacillati</taxon>
        <taxon>Actinomycetota</taxon>
        <taxon>Actinomycetes</taxon>
        <taxon>Mycobacteriales</taxon>
        <taxon>environmental samples</taxon>
    </lineage>
</organism>
<feature type="compositionally biased region" description="Basic residues" evidence="1">
    <location>
        <begin position="95"/>
        <end position="106"/>
    </location>
</feature>
<feature type="compositionally biased region" description="Gly residues" evidence="1">
    <location>
        <begin position="55"/>
        <end position="70"/>
    </location>
</feature>